<organism evidence="1 2">
    <name type="scientific">Glossina austeni</name>
    <name type="common">Savannah tsetse fly</name>
    <dbReference type="NCBI Taxonomy" id="7395"/>
    <lineage>
        <taxon>Eukaryota</taxon>
        <taxon>Metazoa</taxon>
        <taxon>Ecdysozoa</taxon>
        <taxon>Arthropoda</taxon>
        <taxon>Hexapoda</taxon>
        <taxon>Insecta</taxon>
        <taxon>Pterygota</taxon>
        <taxon>Neoptera</taxon>
        <taxon>Endopterygota</taxon>
        <taxon>Diptera</taxon>
        <taxon>Brachycera</taxon>
        <taxon>Muscomorpha</taxon>
        <taxon>Hippoboscoidea</taxon>
        <taxon>Glossinidae</taxon>
        <taxon>Glossina</taxon>
    </lineage>
</organism>
<proteinExistence type="predicted"/>
<name>A0A1A9UPR6_GLOAU</name>
<accession>A0A1A9UPR6</accession>
<dbReference type="Proteomes" id="UP000078200">
    <property type="component" value="Unassembled WGS sequence"/>
</dbReference>
<sequence>MNLSCFGLLLHQAVCVNGKRRRMERVKAQKEIKSTTYADRGTIMLIEICRPYGRITSTAGDFCFPVPHIEKIMTYTIHNFSLHDEESCAKKTVGGEIQRKENIYQ</sequence>
<dbReference type="EnsemblMetazoa" id="GAUT011421-RA">
    <property type="protein sequence ID" value="GAUT011421-PA"/>
    <property type="gene ID" value="GAUT011421"/>
</dbReference>
<evidence type="ECO:0000313" key="2">
    <source>
        <dbReference type="Proteomes" id="UP000078200"/>
    </source>
</evidence>
<protein>
    <submittedName>
        <fullName evidence="1">Uncharacterized protein</fullName>
    </submittedName>
</protein>
<reference evidence="1" key="1">
    <citation type="submission" date="2020-05" db="UniProtKB">
        <authorList>
            <consortium name="EnsemblMetazoa"/>
        </authorList>
    </citation>
    <scope>IDENTIFICATION</scope>
    <source>
        <strain evidence="1">TTRI</strain>
    </source>
</reference>
<keyword evidence="2" id="KW-1185">Reference proteome</keyword>
<dbReference type="AlphaFoldDB" id="A0A1A9UPR6"/>
<dbReference type="VEuPathDB" id="VectorBase:GAUT011421"/>
<evidence type="ECO:0000313" key="1">
    <source>
        <dbReference type="EnsemblMetazoa" id="GAUT011421-PA"/>
    </source>
</evidence>